<evidence type="ECO:0000313" key="2">
    <source>
        <dbReference type="EMBL" id="KAJ1177895.1"/>
    </source>
</evidence>
<accession>A0AAV7TMM0</accession>
<comment type="caution">
    <text evidence="2">The sequence shown here is derived from an EMBL/GenBank/DDBJ whole genome shotgun (WGS) entry which is preliminary data.</text>
</comment>
<name>A0AAV7TMM0_PLEWA</name>
<organism evidence="2 3">
    <name type="scientific">Pleurodeles waltl</name>
    <name type="common">Iberian ribbed newt</name>
    <dbReference type="NCBI Taxonomy" id="8319"/>
    <lineage>
        <taxon>Eukaryota</taxon>
        <taxon>Metazoa</taxon>
        <taxon>Chordata</taxon>
        <taxon>Craniata</taxon>
        <taxon>Vertebrata</taxon>
        <taxon>Euteleostomi</taxon>
        <taxon>Amphibia</taxon>
        <taxon>Batrachia</taxon>
        <taxon>Caudata</taxon>
        <taxon>Salamandroidea</taxon>
        <taxon>Salamandridae</taxon>
        <taxon>Pleurodelinae</taxon>
        <taxon>Pleurodeles</taxon>
    </lineage>
</organism>
<protein>
    <submittedName>
        <fullName evidence="2">Uncharacterized protein</fullName>
    </submittedName>
</protein>
<dbReference type="AlphaFoldDB" id="A0AAV7TMM0"/>
<keyword evidence="3" id="KW-1185">Reference proteome</keyword>
<feature type="region of interest" description="Disordered" evidence="1">
    <location>
        <begin position="26"/>
        <end position="55"/>
    </location>
</feature>
<sequence>MHFRCKHFRCMHFRCITPLIPRQWTGTPKHESKAHCERDTRISVRQSMPPTAAREHTYRLTRAPGNPSMLYNCTRRRKTNDTLLVNRNRGESHFASPFDLRSRSAYAVRR</sequence>
<evidence type="ECO:0000313" key="3">
    <source>
        <dbReference type="Proteomes" id="UP001066276"/>
    </source>
</evidence>
<dbReference type="Proteomes" id="UP001066276">
    <property type="component" value="Chromosome 3_2"/>
</dbReference>
<evidence type="ECO:0000256" key="1">
    <source>
        <dbReference type="SAM" id="MobiDB-lite"/>
    </source>
</evidence>
<gene>
    <name evidence="2" type="ORF">NDU88_003147</name>
</gene>
<proteinExistence type="predicted"/>
<feature type="compositionally biased region" description="Basic and acidic residues" evidence="1">
    <location>
        <begin position="28"/>
        <end position="42"/>
    </location>
</feature>
<dbReference type="EMBL" id="JANPWB010000006">
    <property type="protein sequence ID" value="KAJ1177895.1"/>
    <property type="molecule type" value="Genomic_DNA"/>
</dbReference>
<reference evidence="2" key="1">
    <citation type="journal article" date="2022" name="bioRxiv">
        <title>Sequencing and chromosome-scale assembly of the giantPleurodeles waltlgenome.</title>
        <authorList>
            <person name="Brown T."/>
            <person name="Elewa A."/>
            <person name="Iarovenko S."/>
            <person name="Subramanian E."/>
            <person name="Araus A.J."/>
            <person name="Petzold A."/>
            <person name="Susuki M."/>
            <person name="Suzuki K.-i.T."/>
            <person name="Hayashi T."/>
            <person name="Toyoda A."/>
            <person name="Oliveira C."/>
            <person name="Osipova E."/>
            <person name="Leigh N.D."/>
            <person name="Simon A."/>
            <person name="Yun M.H."/>
        </authorList>
    </citation>
    <scope>NUCLEOTIDE SEQUENCE</scope>
    <source>
        <strain evidence="2">20211129_DDA</strain>
        <tissue evidence="2">Liver</tissue>
    </source>
</reference>